<dbReference type="OrthoDB" id="7876219at2"/>
<gene>
    <name evidence="2" type="ORF">FHG71_22815</name>
</gene>
<comment type="caution">
    <text evidence="2">The sequence shown here is derived from an EMBL/GenBank/DDBJ whole genome shotgun (WGS) entry which is preliminary data.</text>
</comment>
<accession>A0A5C4N371</accession>
<evidence type="ECO:0000313" key="3">
    <source>
        <dbReference type="Proteomes" id="UP000305709"/>
    </source>
</evidence>
<dbReference type="RefSeq" id="WP_139084077.1">
    <property type="nucleotide sequence ID" value="NZ_VDFV01000106.1"/>
</dbReference>
<dbReference type="Proteomes" id="UP000305709">
    <property type="component" value="Unassembled WGS sequence"/>
</dbReference>
<organism evidence="2 3">
    <name type="scientific">Rubellimicrobium roseum</name>
    <dbReference type="NCBI Taxonomy" id="687525"/>
    <lineage>
        <taxon>Bacteria</taxon>
        <taxon>Pseudomonadati</taxon>
        <taxon>Pseudomonadota</taxon>
        <taxon>Alphaproteobacteria</taxon>
        <taxon>Rhodobacterales</taxon>
        <taxon>Roseobacteraceae</taxon>
        <taxon>Rubellimicrobium</taxon>
    </lineage>
</organism>
<proteinExistence type="predicted"/>
<dbReference type="AlphaFoldDB" id="A0A5C4N371"/>
<keyword evidence="1" id="KW-0732">Signal</keyword>
<evidence type="ECO:0000313" key="2">
    <source>
        <dbReference type="EMBL" id="TNC59405.1"/>
    </source>
</evidence>
<reference evidence="2 3" key="1">
    <citation type="submission" date="2019-06" db="EMBL/GenBank/DDBJ databases">
        <authorList>
            <person name="Jiang L."/>
        </authorList>
    </citation>
    <scope>NUCLEOTIDE SEQUENCE [LARGE SCALE GENOMIC DNA]</scope>
    <source>
        <strain evidence="2 3">YIM 48858</strain>
    </source>
</reference>
<protein>
    <submittedName>
        <fullName evidence="2">Uncharacterized protein</fullName>
    </submittedName>
</protein>
<feature type="chain" id="PRO_5023078155" evidence="1">
    <location>
        <begin position="22"/>
        <end position="109"/>
    </location>
</feature>
<feature type="signal peptide" evidence="1">
    <location>
        <begin position="1"/>
        <end position="21"/>
    </location>
</feature>
<sequence length="109" mass="11121">MTKLLSSLAIGLLLTAGAASASNTFALGSAQDSQTLIELGTVVADGNGVVRVYDYRTGEEGRLLGSAGVKAGANTNVKVSLAPSYTDEVLAVLVVDGQAVARQIIRIDN</sequence>
<dbReference type="EMBL" id="VDFV01000106">
    <property type="protein sequence ID" value="TNC59405.1"/>
    <property type="molecule type" value="Genomic_DNA"/>
</dbReference>
<keyword evidence="3" id="KW-1185">Reference proteome</keyword>
<evidence type="ECO:0000256" key="1">
    <source>
        <dbReference type="SAM" id="SignalP"/>
    </source>
</evidence>
<name>A0A5C4N371_9RHOB</name>